<dbReference type="EMBL" id="AP019823">
    <property type="protein sequence ID" value="BBM37454.1"/>
    <property type="molecule type" value="Genomic_DNA"/>
</dbReference>
<keyword evidence="2" id="KW-1185">Reference proteome</keyword>
<dbReference type="OrthoDB" id="81605at2"/>
<dbReference type="AlphaFoldDB" id="A0A510JDZ5"/>
<gene>
    <name evidence="1" type="ORF">JCM16775_0129</name>
</gene>
<organism evidence="1 2">
    <name type="scientific">Leptotrichia hofstadii</name>
    <dbReference type="NCBI Taxonomy" id="157688"/>
    <lineage>
        <taxon>Bacteria</taxon>
        <taxon>Fusobacteriati</taxon>
        <taxon>Fusobacteriota</taxon>
        <taxon>Fusobacteriia</taxon>
        <taxon>Fusobacteriales</taxon>
        <taxon>Leptotrichiaceae</taxon>
        <taxon>Leptotrichia</taxon>
    </lineage>
</organism>
<dbReference type="Proteomes" id="UP000321892">
    <property type="component" value="Chromosome"/>
</dbReference>
<reference evidence="1 2" key="1">
    <citation type="submission" date="2019-07" db="EMBL/GenBank/DDBJ databases">
        <title>Complete Genome Sequence of Leptotrichia hofstadii Strain JCM16775.</title>
        <authorList>
            <person name="Watanabe S."/>
            <person name="Cui L."/>
        </authorList>
    </citation>
    <scope>NUCLEOTIDE SEQUENCE [LARGE SCALE GENOMIC DNA]</scope>
    <source>
        <strain evidence="1 2">JCM16775</strain>
    </source>
</reference>
<dbReference type="RefSeq" id="WP_026745420.1">
    <property type="nucleotide sequence ID" value="NZ_AP019823.1"/>
</dbReference>
<protein>
    <submittedName>
        <fullName evidence="1">Uncharacterized protein</fullName>
    </submittedName>
</protein>
<evidence type="ECO:0000313" key="2">
    <source>
        <dbReference type="Proteomes" id="UP000321892"/>
    </source>
</evidence>
<proteinExistence type="predicted"/>
<evidence type="ECO:0000313" key="1">
    <source>
        <dbReference type="EMBL" id="BBM37454.1"/>
    </source>
</evidence>
<accession>A0A510JDZ5</accession>
<sequence length="73" mass="8574">MFETFNMFNYLKMKGLSNTELANNFQSIEKANQNINEILGSNPNAVLRKIKYTYSDKEKKHLQFDIKIEVVNN</sequence>
<name>A0A510JDZ5_9FUSO</name>
<dbReference type="KEGG" id="lhf:JCM16775_0129"/>